<dbReference type="NCBIfam" id="TIGR04283">
    <property type="entry name" value="glyco_like_mftF"/>
    <property type="match status" value="1"/>
</dbReference>
<evidence type="ECO:0000313" key="8">
    <source>
        <dbReference type="Proteomes" id="UP000501891"/>
    </source>
</evidence>
<dbReference type="Proteomes" id="UP000501891">
    <property type="component" value="Chromosome"/>
</dbReference>
<dbReference type="Gene3D" id="3.90.550.10">
    <property type="entry name" value="Spore Coat Polysaccharide Biosynthesis Protein SpsA, Chain A"/>
    <property type="match status" value="1"/>
</dbReference>
<dbReference type="AlphaFoldDB" id="A0A858R790"/>
<feature type="domain" description="Glycosyltransferase 2-like" evidence="6">
    <location>
        <begin position="3"/>
        <end position="125"/>
    </location>
</feature>
<dbReference type="InterPro" id="IPR026461">
    <property type="entry name" value="Trfase_2_rSAM/seldom_assoc"/>
</dbReference>
<accession>A0A858R790</accession>
<evidence type="ECO:0000313" key="7">
    <source>
        <dbReference type="EMBL" id="QJE73224.1"/>
    </source>
</evidence>
<evidence type="ECO:0000256" key="3">
    <source>
        <dbReference type="ARBA" id="ARBA00022676"/>
    </source>
</evidence>
<evidence type="ECO:0000259" key="6">
    <source>
        <dbReference type="Pfam" id="PF00535"/>
    </source>
</evidence>
<evidence type="ECO:0000256" key="5">
    <source>
        <dbReference type="ARBA" id="ARBA00023136"/>
    </source>
</evidence>
<keyword evidence="8" id="KW-1185">Reference proteome</keyword>
<evidence type="ECO:0000256" key="2">
    <source>
        <dbReference type="ARBA" id="ARBA00022475"/>
    </source>
</evidence>
<name>A0A858R790_9PROT</name>
<proteinExistence type="predicted"/>
<reference evidence="7" key="1">
    <citation type="submission" date="2020-04" db="EMBL/GenBank/DDBJ databases">
        <title>A desert anoxygenic phototrophic bacterium fixes CO2 using RubisCO under aerobic conditions.</title>
        <authorList>
            <person name="Tang K."/>
        </authorList>
    </citation>
    <scope>NUCLEOTIDE SEQUENCE [LARGE SCALE GENOMIC DNA]</scope>
    <source>
        <strain evidence="7">MIMtkB3</strain>
    </source>
</reference>
<keyword evidence="4" id="KW-0808">Transferase</keyword>
<dbReference type="KEGG" id="acru:HHL28_09095"/>
<dbReference type="Pfam" id="PF00535">
    <property type="entry name" value="Glycos_transf_2"/>
    <property type="match status" value="1"/>
</dbReference>
<dbReference type="SUPFAM" id="SSF53448">
    <property type="entry name" value="Nucleotide-diphospho-sugar transferases"/>
    <property type="match status" value="1"/>
</dbReference>
<organism evidence="7 8">
    <name type="scientific">Aerophototrophica crusticola</name>
    <dbReference type="NCBI Taxonomy" id="1709002"/>
    <lineage>
        <taxon>Bacteria</taxon>
        <taxon>Pseudomonadati</taxon>
        <taxon>Pseudomonadota</taxon>
        <taxon>Alphaproteobacteria</taxon>
        <taxon>Rhodospirillales</taxon>
        <taxon>Rhodospirillaceae</taxon>
        <taxon>Aerophototrophica</taxon>
    </lineage>
</organism>
<comment type="subcellular location">
    <subcellularLocation>
        <location evidence="1">Cell membrane</location>
    </subcellularLocation>
</comment>
<dbReference type="GO" id="GO:0016757">
    <property type="term" value="F:glycosyltransferase activity"/>
    <property type="evidence" value="ECO:0007669"/>
    <property type="project" value="UniProtKB-KW"/>
</dbReference>
<dbReference type="EMBL" id="CP051775">
    <property type="protein sequence ID" value="QJE73224.1"/>
    <property type="molecule type" value="Genomic_DNA"/>
</dbReference>
<dbReference type="PANTHER" id="PTHR43646">
    <property type="entry name" value="GLYCOSYLTRANSFERASE"/>
    <property type="match status" value="1"/>
</dbReference>
<keyword evidence="3" id="KW-0328">Glycosyltransferase</keyword>
<gene>
    <name evidence="7" type="ORF">HHL28_09095</name>
</gene>
<dbReference type="CDD" id="cd02522">
    <property type="entry name" value="GT_2_like_a"/>
    <property type="match status" value="1"/>
</dbReference>
<protein>
    <submittedName>
        <fullName evidence="7">Glycosyltransferase</fullName>
    </submittedName>
</protein>
<evidence type="ECO:0000256" key="1">
    <source>
        <dbReference type="ARBA" id="ARBA00004236"/>
    </source>
</evidence>
<dbReference type="InterPro" id="IPR001173">
    <property type="entry name" value="Glyco_trans_2-like"/>
</dbReference>
<keyword evidence="5" id="KW-0472">Membrane</keyword>
<keyword evidence="2" id="KW-1003">Cell membrane</keyword>
<sequence length="224" mass="24109">MLSIIIPTLNAATTLPATLAALEAWRPRPVEVLVADGGSTDGTTALADSAGARVLPVARGRGVQLSAGAGAARGDWLLFLHADTRLEPGWAAAVAGYVADPAKQGRAAHFRFALDDPGPQARRLERMVAWRCRALALPYGDQGLLVSRALYDAVGGFRPLPLMEDVDLVRRLGRDRLVGLPVAAVTSAEKWRRDGWWARSARNLACLSLWYAGVPPRIIRRVYG</sequence>
<evidence type="ECO:0000256" key="4">
    <source>
        <dbReference type="ARBA" id="ARBA00022679"/>
    </source>
</evidence>
<dbReference type="GO" id="GO:0005886">
    <property type="term" value="C:plasma membrane"/>
    <property type="evidence" value="ECO:0007669"/>
    <property type="project" value="UniProtKB-SubCell"/>
</dbReference>
<dbReference type="InterPro" id="IPR029044">
    <property type="entry name" value="Nucleotide-diphossugar_trans"/>
</dbReference>
<dbReference type="PANTHER" id="PTHR43646:SF2">
    <property type="entry name" value="GLYCOSYLTRANSFERASE 2-LIKE DOMAIN-CONTAINING PROTEIN"/>
    <property type="match status" value="1"/>
</dbReference>